<dbReference type="EMBL" id="HE796683">
    <property type="protein sequence ID" value="CCG98395.1"/>
    <property type="molecule type" value="Genomic_DNA"/>
</dbReference>
<keyword evidence="3" id="KW-1185">Reference proteome</keyword>
<gene>
    <name evidence="2" type="ORF">FAES_0383</name>
</gene>
<feature type="transmembrane region" description="Helical" evidence="1">
    <location>
        <begin position="101"/>
        <end position="120"/>
    </location>
</feature>
<name>I0K2P2_9BACT</name>
<keyword evidence="1" id="KW-1133">Transmembrane helix</keyword>
<dbReference type="Proteomes" id="UP000011058">
    <property type="component" value="Chromosome"/>
</dbReference>
<keyword evidence="1" id="KW-0812">Transmembrane</keyword>
<dbReference type="eggNOG" id="ENOG50341I8">
    <property type="taxonomic scope" value="Bacteria"/>
</dbReference>
<proteinExistence type="predicted"/>
<evidence type="ECO:0000313" key="2">
    <source>
        <dbReference type="EMBL" id="CCG98395.1"/>
    </source>
</evidence>
<dbReference type="KEGG" id="fae:FAES_0383"/>
<dbReference type="AlphaFoldDB" id="I0K2P2"/>
<protein>
    <submittedName>
        <fullName evidence="2">Uncharacterized protein</fullName>
    </submittedName>
</protein>
<feature type="transmembrane region" description="Helical" evidence="1">
    <location>
        <begin position="132"/>
        <end position="151"/>
    </location>
</feature>
<dbReference type="HOGENOM" id="CLU_1509673_0_0_10"/>
<dbReference type="RefSeq" id="WP_015329495.1">
    <property type="nucleotide sequence ID" value="NC_020054.1"/>
</dbReference>
<evidence type="ECO:0000256" key="1">
    <source>
        <dbReference type="SAM" id="Phobius"/>
    </source>
</evidence>
<dbReference type="OrthoDB" id="957340at2"/>
<organism evidence="2 3">
    <name type="scientific">Fibrella aestuarina BUZ 2</name>
    <dbReference type="NCBI Taxonomy" id="1166018"/>
    <lineage>
        <taxon>Bacteria</taxon>
        <taxon>Pseudomonadati</taxon>
        <taxon>Bacteroidota</taxon>
        <taxon>Cytophagia</taxon>
        <taxon>Cytophagales</taxon>
        <taxon>Spirosomataceae</taxon>
        <taxon>Fibrella</taxon>
    </lineage>
</organism>
<keyword evidence="1" id="KW-0472">Membrane</keyword>
<sequence>MNKLSRTQLAQLARQLRQTNPHQALEPELLDHLASLIEHEMDRGQPFDVAAQQVIQQASPQAMVELTQHYIQEVSAWRSPAVSAALKARGRLKRRPATKPFRYMLISNVFTFVLLMGFLIVVSRPLAVPLSAFRLVWGTGALLAILFLWWWSTGKVRTTKRSLTTR</sequence>
<evidence type="ECO:0000313" key="3">
    <source>
        <dbReference type="Proteomes" id="UP000011058"/>
    </source>
</evidence>
<dbReference type="STRING" id="1166018.FAES_0383"/>
<reference evidence="2 3" key="1">
    <citation type="journal article" date="2012" name="J. Bacteriol.">
        <title>Genome Sequence of Fibrella aestuarina BUZ 2T, a Filamentous Marine Bacterium.</title>
        <authorList>
            <person name="Filippini M."/>
            <person name="Qi W."/>
            <person name="Blom J."/>
            <person name="Goesmann A."/>
            <person name="Smits T.H."/>
            <person name="Bagheri H.C."/>
        </authorList>
    </citation>
    <scope>NUCLEOTIDE SEQUENCE [LARGE SCALE GENOMIC DNA]</scope>
    <source>
        <strain evidence="3">BUZ 2T</strain>
    </source>
</reference>
<accession>I0K2P2</accession>